<dbReference type="RefSeq" id="XP_031867466.1">
    <property type="nucleotide sequence ID" value="XM_032016235.1"/>
</dbReference>
<feature type="compositionally biased region" description="Low complexity" evidence="1">
    <location>
        <begin position="228"/>
        <end position="258"/>
    </location>
</feature>
<dbReference type="GeneID" id="43600461"/>
<protein>
    <submittedName>
        <fullName evidence="2">Uncharacterized protein</fullName>
    </submittedName>
</protein>
<dbReference type="Proteomes" id="UP000254866">
    <property type="component" value="Unassembled WGS sequence"/>
</dbReference>
<evidence type="ECO:0000256" key="1">
    <source>
        <dbReference type="SAM" id="MobiDB-lite"/>
    </source>
</evidence>
<feature type="region of interest" description="Disordered" evidence="1">
    <location>
        <begin position="295"/>
        <end position="314"/>
    </location>
</feature>
<sequence>MHRDETNHGRQLSDYAVGMLWYGLIESVITQTDVCDFRMHFQSNLRFRAPRQHHGAAFLGPDSLVVTIRGEPMNGGDATLGVSPLGGQAILDHPGYPQWISSLLFRGGERYNSLYHAGVMAGTVLGPRRRALASAAAPASPAAAPASTVASPAAAASAPAVALAPAPADFSAAAAAAAADLSGSAVSSPALPFFTPGTSPLVPAGPAAALLAAPAAVPVAAAAIRSRTPSPDLPAAASGSPAALPAASAARTRTRTPSPELPATAPGSPAAAQVEDPRVASAIAVHSARRVSRRLAAATAAAADADAPASPAVD</sequence>
<dbReference type="EMBL" id="NPIC01000007">
    <property type="protein sequence ID" value="RDL34484.1"/>
    <property type="molecule type" value="Genomic_DNA"/>
</dbReference>
<organism evidence="2 3">
    <name type="scientific">Venustampulla echinocandica</name>
    <dbReference type="NCBI Taxonomy" id="2656787"/>
    <lineage>
        <taxon>Eukaryota</taxon>
        <taxon>Fungi</taxon>
        <taxon>Dikarya</taxon>
        <taxon>Ascomycota</taxon>
        <taxon>Pezizomycotina</taxon>
        <taxon>Leotiomycetes</taxon>
        <taxon>Helotiales</taxon>
        <taxon>Pleuroascaceae</taxon>
        <taxon>Venustampulla</taxon>
    </lineage>
</organism>
<evidence type="ECO:0000313" key="3">
    <source>
        <dbReference type="Proteomes" id="UP000254866"/>
    </source>
</evidence>
<dbReference type="OrthoDB" id="10370507at2759"/>
<keyword evidence="3" id="KW-1185">Reference proteome</keyword>
<reference evidence="2 3" key="1">
    <citation type="journal article" date="2018" name="IMA Fungus">
        <title>IMA Genome-F 9: Draft genome sequence of Annulohypoxylon stygium, Aspergillus mulundensis, Berkeleyomyces basicola (syn. Thielaviopsis basicola), Ceratocystis smalleyi, two Cercospora beticola strains, Coleophoma cylindrospora, Fusarium fracticaudum, Phialophora cf. hyalina, and Morchella septimelata.</title>
        <authorList>
            <person name="Wingfield B.D."/>
            <person name="Bills G.F."/>
            <person name="Dong Y."/>
            <person name="Huang W."/>
            <person name="Nel W.J."/>
            <person name="Swalarsk-Parry B.S."/>
            <person name="Vaghefi N."/>
            <person name="Wilken P.M."/>
            <person name="An Z."/>
            <person name="de Beer Z.W."/>
            <person name="De Vos L."/>
            <person name="Chen L."/>
            <person name="Duong T.A."/>
            <person name="Gao Y."/>
            <person name="Hammerbacher A."/>
            <person name="Kikkert J.R."/>
            <person name="Li Y."/>
            <person name="Li H."/>
            <person name="Li K."/>
            <person name="Li Q."/>
            <person name="Liu X."/>
            <person name="Ma X."/>
            <person name="Naidoo K."/>
            <person name="Pethybridge S.J."/>
            <person name="Sun J."/>
            <person name="Steenkamp E.T."/>
            <person name="van der Nest M.A."/>
            <person name="van Wyk S."/>
            <person name="Wingfield M.J."/>
            <person name="Xiong C."/>
            <person name="Yue Q."/>
            <person name="Zhang X."/>
        </authorList>
    </citation>
    <scope>NUCLEOTIDE SEQUENCE [LARGE SCALE GENOMIC DNA]</scope>
    <source>
        <strain evidence="2 3">BP 5553</strain>
    </source>
</reference>
<accession>A0A370TH05</accession>
<proteinExistence type="predicted"/>
<name>A0A370TH05_9HELO</name>
<dbReference type="AlphaFoldDB" id="A0A370TH05"/>
<evidence type="ECO:0000313" key="2">
    <source>
        <dbReference type="EMBL" id="RDL34484.1"/>
    </source>
</evidence>
<comment type="caution">
    <text evidence="2">The sequence shown here is derived from an EMBL/GenBank/DDBJ whole genome shotgun (WGS) entry which is preliminary data.</text>
</comment>
<gene>
    <name evidence="2" type="ORF">BP5553_07612</name>
</gene>
<feature type="region of interest" description="Disordered" evidence="1">
    <location>
        <begin position="228"/>
        <end position="275"/>
    </location>
</feature>